<evidence type="ECO:0000256" key="7">
    <source>
        <dbReference type="ARBA" id="ARBA00022723"/>
    </source>
</evidence>
<name>A0A1H4BD94_9BURK</name>
<comment type="pathway">
    <text evidence="1 15">Amino-acid biosynthesis; L-lysine biosynthesis via DAP pathway; LL-2,6-diaminopimelate from (S)-tetrahydrodipicolinate (succinylase route): step 3/3.</text>
</comment>
<evidence type="ECO:0000256" key="12">
    <source>
        <dbReference type="ARBA" id="ARBA00023285"/>
    </source>
</evidence>
<keyword evidence="11 15" id="KW-0457">Lysine biosynthesis</keyword>
<dbReference type="NCBIfam" id="TIGR01246">
    <property type="entry name" value="dapE_proteo"/>
    <property type="match status" value="1"/>
</dbReference>
<comment type="subunit">
    <text evidence="3 15">Homodimer.</text>
</comment>
<protein>
    <recommendedName>
        <fullName evidence="5 15">Succinyl-diaminopimelate desuccinylase</fullName>
        <shortName evidence="15">SDAP desuccinylase</shortName>
        <ecNumber evidence="4 15">3.5.1.18</ecNumber>
    </recommendedName>
    <alternativeName>
        <fullName evidence="13 15">N-succinyl-LL-2,6-diaminoheptanedioate amidohydrolase</fullName>
    </alternativeName>
</protein>
<reference evidence="18" key="1">
    <citation type="submission" date="2016-10" db="EMBL/GenBank/DDBJ databases">
        <authorList>
            <person name="Varghese N."/>
            <person name="Submissions S."/>
        </authorList>
    </citation>
    <scope>NUCLEOTIDE SEQUENCE [LARGE SCALE GENOMIC DNA]</scope>
    <source>
        <strain evidence="18">DSM 25157</strain>
    </source>
</reference>
<comment type="catalytic activity">
    <reaction evidence="14 15">
        <text>N-succinyl-(2S,6S)-2,6-diaminopimelate + H2O = (2S,6S)-2,6-diaminopimelate + succinate</text>
        <dbReference type="Rhea" id="RHEA:22608"/>
        <dbReference type="ChEBI" id="CHEBI:15377"/>
        <dbReference type="ChEBI" id="CHEBI:30031"/>
        <dbReference type="ChEBI" id="CHEBI:57609"/>
        <dbReference type="ChEBI" id="CHEBI:58087"/>
        <dbReference type="EC" id="3.5.1.18"/>
    </reaction>
</comment>
<evidence type="ECO:0000256" key="10">
    <source>
        <dbReference type="ARBA" id="ARBA00022915"/>
    </source>
</evidence>
<feature type="binding site" evidence="15">
    <location>
        <position position="174"/>
    </location>
    <ligand>
        <name>Zn(2+)</name>
        <dbReference type="ChEBI" id="CHEBI:29105"/>
        <label>1</label>
    </ligand>
</feature>
<dbReference type="InterPro" id="IPR005941">
    <property type="entry name" value="DapE_proteobac"/>
</dbReference>
<keyword evidence="6 15" id="KW-0028">Amino-acid biosynthesis</keyword>
<dbReference type="GO" id="GO:0009089">
    <property type="term" value="P:lysine biosynthetic process via diaminopimelate"/>
    <property type="evidence" value="ECO:0007669"/>
    <property type="project" value="UniProtKB-UniRule"/>
</dbReference>
<dbReference type="GeneID" id="34232317"/>
<dbReference type="PANTHER" id="PTHR43808:SF31">
    <property type="entry name" value="N-ACETYL-L-CITRULLINE DEACETYLASE"/>
    <property type="match status" value="1"/>
</dbReference>
<feature type="binding site" evidence="15">
    <location>
        <position position="360"/>
    </location>
    <ligand>
        <name>Zn(2+)</name>
        <dbReference type="ChEBI" id="CHEBI:29105"/>
        <label>2</label>
    </ligand>
</feature>
<feature type="binding site" evidence="15">
    <location>
        <position position="111"/>
    </location>
    <ligand>
        <name>Zn(2+)</name>
        <dbReference type="ChEBI" id="CHEBI:29105"/>
        <label>2</label>
    </ligand>
</feature>
<dbReference type="RefSeq" id="WP_092698412.1">
    <property type="nucleotide sequence ID" value="NZ_CAXIQL010000060.1"/>
</dbReference>
<evidence type="ECO:0000256" key="14">
    <source>
        <dbReference type="ARBA" id="ARBA00051301"/>
    </source>
</evidence>
<dbReference type="InterPro" id="IPR050072">
    <property type="entry name" value="Peptidase_M20A"/>
</dbReference>
<keyword evidence="18" id="KW-1185">Reference proteome</keyword>
<evidence type="ECO:0000256" key="8">
    <source>
        <dbReference type="ARBA" id="ARBA00022801"/>
    </source>
</evidence>
<dbReference type="InterPro" id="IPR011650">
    <property type="entry name" value="Peptidase_M20_dimer"/>
</dbReference>
<dbReference type="GO" id="GO:0006526">
    <property type="term" value="P:L-arginine biosynthetic process"/>
    <property type="evidence" value="ECO:0007669"/>
    <property type="project" value="TreeGrafter"/>
</dbReference>
<evidence type="ECO:0000256" key="6">
    <source>
        <dbReference type="ARBA" id="ARBA00022605"/>
    </source>
</evidence>
<evidence type="ECO:0000256" key="9">
    <source>
        <dbReference type="ARBA" id="ARBA00022833"/>
    </source>
</evidence>
<proteinExistence type="inferred from homology"/>
<evidence type="ECO:0000313" key="17">
    <source>
        <dbReference type="EMBL" id="SEA46129.1"/>
    </source>
</evidence>
<feature type="domain" description="Peptidase M20 dimerisation" evidence="16">
    <location>
        <begin position="187"/>
        <end position="294"/>
    </location>
</feature>
<keyword evidence="8 15" id="KW-0378">Hydrolase</keyword>
<evidence type="ECO:0000259" key="16">
    <source>
        <dbReference type="Pfam" id="PF07687"/>
    </source>
</evidence>
<dbReference type="EMBL" id="FNQJ01000014">
    <property type="protein sequence ID" value="SEA46129.1"/>
    <property type="molecule type" value="Genomic_DNA"/>
</dbReference>
<dbReference type="SUPFAM" id="SSF53187">
    <property type="entry name" value="Zn-dependent exopeptidases"/>
    <property type="match status" value="1"/>
</dbReference>
<dbReference type="Gene3D" id="3.40.630.10">
    <property type="entry name" value="Zn peptidases"/>
    <property type="match status" value="2"/>
</dbReference>
<dbReference type="Pfam" id="PF01546">
    <property type="entry name" value="Peptidase_M20"/>
    <property type="match status" value="1"/>
</dbReference>
<dbReference type="Proteomes" id="UP000199002">
    <property type="component" value="Unassembled WGS sequence"/>
</dbReference>
<organism evidence="17 18">
    <name type="scientific">Acidovorax soli</name>
    <dbReference type="NCBI Taxonomy" id="592050"/>
    <lineage>
        <taxon>Bacteria</taxon>
        <taxon>Pseudomonadati</taxon>
        <taxon>Pseudomonadota</taxon>
        <taxon>Betaproteobacteria</taxon>
        <taxon>Burkholderiales</taxon>
        <taxon>Comamonadaceae</taxon>
        <taxon>Acidovorax</taxon>
    </lineage>
</organism>
<feature type="binding site" evidence="15">
    <location>
        <position position="111"/>
    </location>
    <ligand>
        <name>Zn(2+)</name>
        <dbReference type="ChEBI" id="CHEBI:29105"/>
        <label>1</label>
    </ligand>
</feature>
<keyword evidence="7 15" id="KW-0479">Metal-binding</keyword>
<comment type="function">
    <text evidence="15">Catalyzes the hydrolysis of N-succinyl-L,L-diaminopimelic acid (SDAP), forming succinate and LL-2,6-diaminopimelate (DAP), an intermediate involved in the bacterial biosynthesis of lysine and meso-diaminopimelic acid, an essential component of bacterial cell walls.</text>
</comment>
<feature type="binding site" evidence="15">
    <location>
        <position position="146"/>
    </location>
    <ligand>
        <name>Zn(2+)</name>
        <dbReference type="ChEBI" id="CHEBI:29105"/>
        <label>2</label>
    </ligand>
</feature>
<dbReference type="EC" id="3.5.1.18" evidence="4 15"/>
<comment type="similarity">
    <text evidence="2 15">Belongs to the peptidase M20A family. DapE subfamily.</text>
</comment>
<dbReference type="GO" id="GO:0008777">
    <property type="term" value="F:acetylornithine deacetylase activity"/>
    <property type="evidence" value="ECO:0007669"/>
    <property type="project" value="TreeGrafter"/>
</dbReference>
<evidence type="ECO:0000256" key="5">
    <source>
        <dbReference type="ARBA" id="ARBA00022391"/>
    </source>
</evidence>
<keyword evidence="10 15" id="KW-0220">Diaminopimelate biosynthesis</keyword>
<evidence type="ECO:0000256" key="11">
    <source>
        <dbReference type="ARBA" id="ARBA00023154"/>
    </source>
</evidence>
<keyword evidence="12 15" id="KW-0170">Cobalt</keyword>
<dbReference type="STRING" id="592050.SAMN05421875_1147"/>
<dbReference type="HAMAP" id="MF_01690">
    <property type="entry name" value="DapE"/>
    <property type="match status" value="1"/>
</dbReference>
<dbReference type="CDD" id="cd03891">
    <property type="entry name" value="M20_DapE_proteobac"/>
    <property type="match status" value="1"/>
</dbReference>
<keyword evidence="9 15" id="KW-0862">Zinc</keyword>
<dbReference type="InterPro" id="IPR002933">
    <property type="entry name" value="Peptidase_M20"/>
</dbReference>
<dbReference type="PANTHER" id="PTHR43808">
    <property type="entry name" value="ACETYLORNITHINE DEACETYLASE"/>
    <property type="match status" value="1"/>
</dbReference>
<evidence type="ECO:0000256" key="15">
    <source>
        <dbReference type="HAMAP-Rule" id="MF_01690"/>
    </source>
</evidence>
<accession>A0A1H4BD94</accession>
<comment type="cofactor">
    <cofactor evidence="15">
        <name>Zn(2+)</name>
        <dbReference type="ChEBI" id="CHEBI:29105"/>
    </cofactor>
    <cofactor evidence="15">
        <name>Co(2+)</name>
        <dbReference type="ChEBI" id="CHEBI:48828"/>
    </cofactor>
    <text evidence="15">Binds 2 Zn(2+) or Co(2+) ions per subunit.</text>
</comment>
<evidence type="ECO:0000256" key="2">
    <source>
        <dbReference type="ARBA" id="ARBA00006746"/>
    </source>
</evidence>
<dbReference type="UniPathway" id="UPA00034">
    <property type="reaction ID" value="UER00021"/>
</dbReference>
<dbReference type="FunFam" id="3.30.70.360:FF:000011">
    <property type="entry name" value="Succinyl-diaminopimelate desuccinylase"/>
    <property type="match status" value="1"/>
</dbReference>
<dbReference type="AlphaFoldDB" id="A0A1H4BD94"/>
<dbReference type="Pfam" id="PF07687">
    <property type="entry name" value="M20_dimer"/>
    <property type="match status" value="1"/>
</dbReference>
<dbReference type="GO" id="GO:0009014">
    <property type="term" value="F:succinyl-diaminopimelate desuccinylase activity"/>
    <property type="evidence" value="ECO:0007669"/>
    <property type="project" value="UniProtKB-UniRule"/>
</dbReference>
<evidence type="ECO:0000256" key="3">
    <source>
        <dbReference type="ARBA" id="ARBA00011738"/>
    </source>
</evidence>
<dbReference type="GO" id="GO:0008270">
    <property type="term" value="F:zinc ion binding"/>
    <property type="evidence" value="ECO:0007669"/>
    <property type="project" value="UniProtKB-UniRule"/>
</dbReference>
<evidence type="ECO:0000256" key="4">
    <source>
        <dbReference type="ARBA" id="ARBA00011921"/>
    </source>
</evidence>
<evidence type="ECO:0000256" key="13">
    <source>
        <dbReference type="ARBA" id="ARBA00031891"/>
    </source>
</evidence>
<dbReference type="GO" id="GO:0019877">
    <property type="term" value="P:diaminopimelate biosynthetic process"/>
    <property type="evidence" value="ECO:0007669"/>
    <property type="project" value="UniProtKB-UniRule"/>
</dbReference>
<evidence type="ECO:0000313" key="18">
    <source>
        <dbReference type="Proteomes" id="UP000199002"/>
    </source>
</evidence>
<feature type="binding site" evidence="15">
    <location>
        <position position="78"/>
    </location>
    <ligand>
        <name>Zn(2+)</name>
        <dbReference type="ChEBI" id="CHEBI:29105"/>
        <label>1</label>
    </ligand>
</feature>
<feature type="active site" description="Proton acceptor" evidence="15">
    <location>
        <position position="145"/>
    </location>
</feature>
<dbReference type="InterPro" id="IPR036264">
    <property type="entry name" value="Bact_exopeptidase_dim_dom"/>
</dbReference>
<dbReference type="NCBIfam" id="NF009557">
    <property type="entry name" value="PRK13009.1"/>
    <property type="match status" value="1"/>
</dbReference>
<gene>
    <name evidence="15" type="primary">dapE</name>
    <name evidence="17" type="ORF">SAMN05421875_1147</name>
</gene>
<sequence>MSRTLHLAEQLISLPSLTPEDAGCLDLLAARLAPLGFVCERLDSGPDHFRVSNLWAKRPAALAPSAQQATKTIVFAGHTDVVPTGPLAQWSSHPFTPTHKDGKLFGRGASDMKTSIAAFVVAVEEFLATHPDPHLSIAFLLTSDEEGPSVDGTKVVVEQLRARGEPLDYCIVGEPTSVEKTGDMIKNGRRGTLSGKLTVRGIQGHIAYPQLARNPIHQALPALAEMAATEWDPGNAFFPPTSWQISNMHGGTGATNVIPGEVVVDFNFRFSTESTAEKLKQRVHTLLNRHGLEYDLQWTLGGQPFLTTPGDLVTAVQRAILAETGLSTELSTTGGTSDGRFIAQICPQVIELGPPNATIHKIDEHVVVADIEPLKAIYRRTLENLNQMASLAPAATQAAAA</sequence>
<dbReference type="GO" id="GO:0050897">
    <property type="term" value="F:cobalt ion binding"/>
    <property type="evidence" value="ECO:0007669"/>
    <property type="project" value="UniProtKB-UniRule"/>
</dbReference>
<evidence type="ECO:0000256" key="1">
    <source>
        <dbReference type="ARBA" id="ARBA00005130"/>
    </source>
</evidence>
<dbReference type="SUPFAM" id="SSF55031">
    <property type="entry name" value="Bacterial exopeptidase dimerisation domain"/>
    <property type="match status" value="1"/>
</dbReference>
<feature type="active site" evidence="15">
    <location>
        <position position="80"/>
    </location>
</feature>